<reference evidence="1" key="1">
    <citation type="journal article" date="2015" name="Nature">
        <title>Complex archaea that bridge the gap between prokaryotes and eukaryotes.</title>
        <authorList>
            <person name="Spang A."/>
            <person name="Saw J.H."/>
            <person name="Jorgensen S.L."/>
            <person name="Zaremba-Niedzwiedzka K."/>
            <person name="Martijn J."/>
            <person name="Lind A.E."/>
            <person name="van Eijk R."/>
            <person name="Schleper C."/>
            <person name="Guy L."/>
            <person name="Ettema T.J."/>
        </authorList>
    </citation>
    <scope>NUCLEOTIDE SEQUENCE</scope>
</reference>
<name>A0A0F8ZXG3_9ZZZZ</name>
<gene>
    <name evidence="1" type="ORF">LCGC14_2721910</name>
</gene>
<protein>
    <submittedName>
        <fullName evidence="1">Uncharacterized protein</fullName>
    </submittedName>
</protein>
<dbReference type="AlphaFoldDB" id="A0A0F8ZXG3"/>
<feature type="non-terminal residue" evidence="1">
    <location>
        <position position="21"/>
    </location>
</feature>
<organism evidence="1">
    <name type="scientific">marine sediment metagenome</name>
    <dbReference type="NCBI Taxonomy" id="412755"/>
    <lineage>
        <taxon>unclassified sequences</taxon>
        <taxon>metagenomes</taxon>
        <taxon>ecological metagenomes</taxon>
    </lineage>
</organism>
<proteinExistence type="predicted"/>
<sequence>MKKNPLQPADRVVILLEGEGA</sequence>
<comment type="caution">
    <text evidence="1">The sequence shown here is derived from an EMBL/GenBank/DDBJ whole genome shotgun (WGS) entry which is preliminary data.</text>
</comment>
<dbReference type="EMBL" id="LAZR01049050">
    <property type="protein sequence ID" value="KKK90550.1"/>
    <property type="molecule type" value="Genomic_DNA"/>
</dbReference>
<evidence type="ECO:0000313" key="1">
    <source>
        <dbReference type="EMBL" id="KKK90550.1"/>
    </source>
</evidence>
<accession>A0A0F8ZXG3</accession>